<feature type="signal peptide" evidence="2">
    <location>
        <begin position="1"/>
        <end position="23"/>
    </location>
</feature>
<dbReference type="Proteomes" id="UP001378592">
    <property type="component" value="Unassembled WGS sequence"/>
</dbReference>
<dbReference type="CDD" id="cd23992">
    <property type="entry name" value="PBP_GOBP"/>
    <property type="match status" value="1"/>
</dbReference>
<evidence type="ECO:0000256" key="2">
    <source>
        <dbReference type="SAM" id="SignalP"/>
    </source>
</evidence>
<name>A0AAN9WEM7_9ORTH</name>
<evidence type="ECO:0000313" key="3">
    <source>
        <dbReference type="EMBL" id="KAK7870873.1"/>
    </source>
</evidence>
<evidence type="ECO:0000313" key="4">
    <source>
        <dbReference type="Proteomes" id="UP001378592"/>
    </source>
</evidence>
<protein>
    <recommendedName>
        <fullName evidence="5">Odorant binding protein</fullName>
    </recommendedName>
</protein>
<gene>
    <name evidence="3" type="ORF">R5R35_011257</name>
</gene>
<proteinExistence type="predicted"/>
<dbReference type="Gene3D" id="1.10.238.20">
    <property type="entry name" value="Pheromone/general odorant binding protein domain"/>
    <property type="match status" value="1"/>
</dbReference>
<feature type="compositionally biased region" description="Pro residues" evidence="1">
    <location>
        <begin position="212"/>
        <end position="228"/>
    </location>
</feature>
<dbReference type="AlphaFoldDB" id="A0AAN9WEM7"/>
<accession>A0AAN9WEM7</accession>
<dbReference type="EMBL" id="JAZDUA010000050">
    <property type="protein sequence ID" value="KAK7870873.1"/>
    <property type="molecule type" value="Genomic_DNA"/>
</dbReference>
<keyword evidence="2" id="KW-0732">Signal</keyword>
<evidence type="ECO:0000256" key="1">
    <source>
        <dbReference type="SAM" id="MobiDB-lite"/>
    </source>
</evidence>
<sequence>MAARHAIAALLAVVVVVAAVVSADGDLPSRWKLRRWVRECRKDAAIAKSKPLYAFKKSIAGLYDPKTRHAFRKTKVSFAKFEIAKIRNPSEAEKCLLECLAEKQGLINGSQLQPTKIMNVMTAFGKRINEMHAHARVNMTKLKRNTAKCIVGTHGSAKTCELGFHLYHCLRSAIMESIYYEEMTTAQPFTSTAAYMPMPTSTAPSVQEARPDPAPPAPLPNRFMAPPPPPPPMPVMAAAAPPPSGLAPSYVAYRQGSGMVQVFGENPTAWRPHWRGPPGMHHGPRMMGPMI</sequence>
<reference evidence="3 4" key="1">
    <citation type="submission" date="2024-03" db="EMBL/GenBank/DDBJ databases">
        <title>The genome assembly and annotation of the cricket Gryllus longicercus Weissman &amp; Gray.</title>
        <authorList>
            <person name="Szrajer S."/>
            <person name="Gray D."/>
            <person name="Ylla G."/>
        </authorList>
    </citation>
    <scope>NUCLEOTIDE SEQUENCE [LARGE SCALE GENOMIC DNA]</scope>
    <source>
        <strain evidence="3">DAG 2021-001</strain>
        <tissue evidence="3">Whole body minus gut</tissue>
    </source>
</reference>
<organism evidence="3 4">
    <name type="scientific">Gryllus longicercus</name>
    <dbReference type="NCBI Taxonomy" id="2509291"/>
    <lineage>
        <taxon>Eukaryota</taxon>
        <taxon>Metazoa</taxon>
        <taxon>Ecdysozoa</taxon>
        <taxon>Arthropoda</taxon>
        <taxon>Hexapoda</taxon>
        <taxon>Insecta</taxon>
        <taxon>Pterygota</taxon>
        <taxon>Neoptera</taxon>
        <taxon>Polyneoptera</taxon>
        <taxon>Orthoptera</taxon>
        <taxon>Ensifera</taxon>
        <taxon>Gryllidea</taxon>
        <taxon>Grylloidea</taxon>
        <taxon>Gryllidae</taxon>
        <taxon>Gryllinae</taxon>
        <taxon>Gryllus</taxon>
    </lineage>
</organism>
<feature type="region of interest" description="Disordered" evidence="1">
    <location>
        <begin position="200"/>
        <end position="228"/>
    </location>
</feature>
<dbReference type="InterPro" id="IPR036728">
    <property type="entry name" value="PBP_GOBP_sf"/>
</dbReference>
<dbReference type="InterPro" id="IPR006170">
    <property type="entry name" value="PBP/GOBP"/>
</dbReference>
<dbReference type="SUPFAM" id="SSF47565">
    <property type="entry name" value="Insect pheromone/odorant-binding proteins"/>
    <property type="match status" value="1"/>
</dbReference>
<feature type="chain" id="PRO_5043015478" description="Odorant binding protein" evidence="2">
    <location>
        <begin position="24"/>
        <end position="291"/>
    </location>
</feature>
<keyword evidence="4" id="KW-1185">Reference proteome</keyword>
<dbReference type="Pfam" id="PF01395">
    <property type="entry name" value="PBP_GOBP"/>
    <property type="match status" value="1"/>
</dbReference>
<dbReference type="GO" id="GO:0005549">
    <property type="term" value="F:odorant binding"/>
    <property type="evidence" value="ECO:0007669"/>
    <property type="project" value="InterPro"/>
</dbReference>
<comment type="caution">
    <text evidence="3">The sequence shown here is derived from an EMBL/GenBank/DDBJ whole genome shotgun (WGS) entry which is preliminary data.</text>
</comment>
<evidence type="ECO:0008006" key="5">
    <source>
        <dbReference type="Google" id="ProtNLM"/>
    </source>
</evidence>